<protein>
    <submittedName>
        <fullName evidence="5">Potassium channel protein</fullName>
    </submittedName>
</protein>
<dbReference type="InterPro" id="IPR050721">
    <property type="entry name" value="Trk_Ktr_HKT_K-transport"/>
</dbReference>
<keyword evidence="5" id="KW-0406">Ion transport</keyword>
<name>A0A7C3GV46_9BACT</name>
<evidence type="ECO:0000256" key="1">
    <source>
        <dbReference type="ARBA" id="ARBA00004651"/>
    </source>
</evidence>
<dbReference type="SUPFAM" id="SSF116726">
    <property type="entry name" value="TrkA C-terminal domain-like"/>
    <property type="match status" value="1"/>
</dbReference>
<comment type="subcellular location">
    <subcellularLocation>
        <location evidence="1">Cell membrane</location>
        <topology evidence="1">Multi-pass membrane protein</topology>
    </subcellularLocation>
</comment>
<sequence>MLTLRRIGLGFALLCGIIVLGVAGFSFFEHQSPFEAFYLTLITLTTVGYGDVVPHTIPGRIVAILVAFGGAGLFFYAIGVVSEIVLAQVFYNFFGRRRMEKKIAQLKDHYLICGYGRIGKHICHLIAREIPFVVIERDPEVIREIEADGFLFVEGDATHEEVLLKAGIERARGLVSVLRADADNVYIVLTARSLNPRLFIMARADEENVVKRLKQAGANRVFSPYLIGARRMALAILRPAVTDFLELTAPEMNLELQLQEVRLSRDSSLVGKDLVSSRIREISGAIILAVKKMTGEMIFNPSPNYVLEAGDILIALGEREKLSRLEELAAGPRTTPSR</sequence>
<organism evidence="5">
    <name type="scientific">Thermosulfurimonas dismutans</name>
    <dbReference type="NCBI Taxonomy" id="999894"/>
    <lineage>
        <taxon>Bacteria</taxon>
        <taxon>Pseudomonadati</taxon>
        <taxon>Thermodesulfobacteriota</taxon>
        <taxon>Thermodesulfobacteria</taxon>
        <taxon>Thermodesulfobacteriales</taxon>
        <taxon>Thermodesulfobacteriaceae</taxon>
        <taxon>Thermosulfurimonas</taxon>
    </lineage>
</organism>
<evidence type="ECO:0000259" key="4">
    <source>
        <dbReference type="PROSITE" id="PS51202"/>
    </source>
</evidence>
<keyword evidence="5" id="KW-0813">Transport</keyword>
<dbReference type="EMBL" id="DRMH01000078">
    <property type="protein sequence ID" value="HFC98004.1"/>
    <property type="molecule type" value="Genomic_DNA"/>
</dbReference>
<feature type="domain" description="RCK N-terminal" evidence="3">
    <location>
        <begin position="107"/>
        <end position="223"/>
    </location>
</feature>
<dbReference type="PANTHER" id="PTHR43833">
    <property type="entry name" value="POTASSIUM CHANNEL PROTEIN 2-RELATED-RELATED"/>
    <property type="match status" value="1"/>
</dbReference>
<dbReference type="GO" id="GO:0006813">
    <property type="term" value="P:potassium ion transport"/>
    <property type="evidence" value="ECO:0007669"/>
    <property type="project" value="InterPro"/>
</dbReference>
<evidence type="ECO:0000256" key="2">
    <source>
        <dbReference type="SAM" id="Phobius"/>
    </source>
</evidence>
<feature type="transmembrane region" description="Helical" evidence="2">
    <location>
        <begin position="61"/>
        <end position="94"/>
    </location>
</feature>
<dbReference type="InterPro" id="IPR036721">
    <property type="entry name" value="RCK_C_sf"/>
</dbReference>
<keyword evidence="2" id="KW-0472">Membrane</keyword>
<dbReference type="GO" id="GO:0005886">
    <property type="term" value="C:plasma membrane"/>
    <property type="evidence" value="ECO:0007669"/>
    <property type="project" value="UniProtKB-SubCell"/>
</dbReference>
<comment type="caution">
    <text evidence="5">The sequence shown here is derived from an EMBL/GenBank/DDBJ whole genome shotgun (WGS) entry which is preliminary data.</text>
</comment>
<dbReference type="Gene3D" id="1.10.287.70">
    <property type="match status" value="1"/>
</dbReference>
<dbReference type="SUPFAM" id="SSF51735">
    <property type="entry name" value="NAD(P)-binding Rossmann-fold domains"/>
    <property type="match status" value="1"/>
</dbReference>
<accession>A0A7C3GV46</accession>
<feature type="transmembrane region" description="Helical" evidence="2">
    <location>
        <begin position="7"/>
        <end position="28"/>
    </location>
</feature>
<dbReference type="AlphaFoldDB" id="A0A7C3GV46"/>
<dbReference type="InterPro" id="IPR003148">
    <property type="entry name" value="RCK_N"/>
</dbReference>
<dbReference type="PROSITE" id="PS51202">
    <property type="entry name" value="RCK_C"/>
    <property type="match status" value="1"/>
</dbReference>
<dbReference type="Pfam" id="PF07885">
    <property type="entry name" value="Ion_trans_2"/>
    <property type="match status" value="1"/>
</dbReference>
<keyword evidence="2" id="KW-1133">Transmembrane helix</keyword>
<dbReference type="Proteomes" id="UP000886043">
    <property type="component" value="Unassembled WGS sequence"/>
</dbReference>
<reference evidence="5" key="1">
    <citation type="journal article" date="2020" name="mSystems">
        <title>Genome- and Community-Level Interaction Insights into Carbon Utilization and Element Cycling Functions of Hydrothermarchaeota in Hydrothermal Sediment.</title>
        <authorList>
            <person name="Zhou Z."/>
            <person name="Liu Y."/>
            <person name="Xu W."/>
            <person name="Pan J."/>
            <person name="Luo Z.H."/>
            <person name="Li M."/>
        </authorList>
    </citation>
    <scope>NUCLEOTIDE SEQUENCE [LARGE SCALE GENOMIC DNA]</scope>
    <source>
        <strain evidence="5">HyVt-483</strain>
    </source>
</reference>
<proteinExistence type="predicted"/>
<dbReference type="PANTHER" id="PTHR43833:SF9">
    <property type="entry name" value="POTASSIUM CHANNEL PROTEIN YUGO-RELATED"/>
    <property type="match status" value="1"/>
</dbReference>
<dbReference type="Pfam" id="PF02080">
    <property type="entry name" value="TrkA_C"/>
    <property type="match status" value="1"/>
</dbReference>
<evidence type="ECO:0000259" key="3">
    <source>
        <dbReference type="PROSITE" id="PS51201"/>
    </source>
</evidence>
<dbReference type="InterPro" id="IPR006037">
    <property type="entry name" value="RCK_C"/>
</dbReference>
<dbReference type="SUPFAM" id="SSF81324">
    <property type="entry name" value="Voltage-gated potassium channels"/>
    <property type="match status" value="1"/>
</dbReference>
<dbReference type="Gene3D" id="3.40.50.720">
    <property type="entry name" value="NAD(P)-binding Rossmann-like Domain"/>
    <property type="match status" value="1"/>
</dbReference>
<gene>
    <name evidence="5" type="ORF">ENJ40_06055</name>
</gene>
<dbReference type="Gene3D" id="3.30.70.1450">
    <property type="entry name" value="Regulator of K+ conductance, C-terminal domain"/>
    <property type="match status" value="1"/>
</dbReference>
<dbReference type="Pfam" id="PF02254">
    <property type="entry name" value="TrkA_N"/>
    <property type="match status" value="1"/>
</dbReference>
<evidence type="ECO:0000313" key="5">
    <source>
        <dbReference type="EMBL" id="HFC98004.1"/>
    </source>
</evidence>
<dbReference type="GO" id="GO:0008324">
    <property type="term" value="F:monoatomic cation transmembrane transporter activity"/>
    <property type="evidence" value="ECO:0007669"/>
    <property type="project" value="InterPro"/>
</dbReference>
<dbReference type="PROSITE" id="PS51201">
    <property type="entry name" value="RCK_N"/>
    <property type="match status" value="1"/>
</dbReference>
<feature type="domain" description="RCK C-terminal" evidence="4">
    <location>
        <begin position="246"/>
        <end position="331"/>
    </location>
</feature>
<dbReference type="InterPro" id="IPR036291">
    <property type="entry name" value="NAD(P)-bd_dom_sf"/>
</dbReference>
<keyword evidence="5" id="KW-0407">Ion channel</keyword>
<dbReference type="InterPro" id="IPR013099">
    <property type="entry name" value="K_chnl_dom"/>
</dbReference>
<keyword evidence="2" id="KW-0812">Transmembrane</keyword>